<organism evidence="2 3">
    <name type="scientific">Lunasporangiospora selenospora</name>
    <dbReference type="NCBI Taxonomy" id="979761"/>
    <lineage>
        <taxon>Eukaryota</taxon>
        <taxon>Fungi</taxon>
        <taxon>Fungi incertae sedis</taxon>
        <taxon>Mucoromycota</taxon>
        <taxon>Mortierellomycotina</taxon>
        <taxon>Mortierellomycetes</taxon>
        <taxon>Mortierellales</taxon>
        <taxon>Mortierellaceae</taxon>
        <taxon>Lunasporangiospora</taxon>
    </lineage>
</organism>
<feature type="region of interest" description="Disordered" evidence="1">
    <location>
        <begin position="1"/>
        <end position="77"/>
    </location>
</feature>
<keyword evidence="3" id="KW-1185">Reference proteome</keyword>
<evidence type="ECO:0000313" key="3">
    <source>
        <dbReference type="Proteomes" id="UP000780801"/>
    </source>
</evidence>
<evidence type="ECO:0000313" key="2">
    <source>
        <dbReference type="EMBL" id="KAF9577289.1"/>
    </source>
</evidence>
<feature type="non-terminal residue" evidence="2">
    <location>
        <position position="1"/>
    </location>
</feature>
<dbReference type="EMBL" id="JAABOA010005033">
    <property type="protein sequence ID" value="KAF9577289.1"/>
    <property type="molecule type" value="Genomic_DNA"/>
</dbReference>
<comment type="caution">
    <text evidence="2">The sequence shown here is derived from an EMBL/GenBank/DDBJ whole genome shotgun (WGS) entry which is preliminary data.</text>
</comment>
<name>A0A9P6FL78_9FUNG</name>
<evidence type="ECO:0000256" key="1">
    <source>
        <dbReference type="SAM" id="MobiDB-lite"/>
    </source>
</evidence>
<gene>
    <name evidence="2" type="ORF">BGW38_007609</name>
</gene>
<dbReference type="AlphaFoldDB" id="A0A9P6FL78"/>
<proteinExistence type="predicted"/>
<reference evidence="2" key="1">
    <citation type="journal article" date="2020" name="Fungal Divers.">
        <title>Resolving the Mortierellaceae phylogeny through synthesis of multi-gene phylogenetics and phylogenomics.</title>
        <authorList>
            <person name="Vandepol N."/>
            <person name="Liber J."/>
            <person name="Desiro A."/>
            <person name="Na H."/>
            <person name="Kennedy M."/>
            <person name="Barry K."/>
            <person name="Grigoriev I.V."/>
            <person name="Miller A.N."/>
            <person name="O'Donnell K."/>
            <person name="Stajich J.E."/>
            <person name="Bonito G."/>
        </authorList>
    </citation>
    <scope>NUCLEOTIDE SEQUENCE</scope>
    <source>
        <strain evidence="2">KOD1015</strain>
    </source>
</reference>
<dbReference type="Proteomes" id="UP000780801">
    <property type="component" value="Unassembled WGS sequence"/>
</dbReference>
<protein>
    <submittedName>
        <fullName evidence="2">Uncharacterized protein</fullName>
    </submittedName>
</protein>
<accession>A0A9P6FL78</accession>
<sequence>ENDEDNQGDLENGLRSTTRTRGNHHQVAEEEDTLDFSAHHLGVTSSPWDIGDGDDDNETGPAEPQGHPQLGTDKVQR</sequence>